<keyword evidence="5" id="KW-0862">Zinc</keyword>
<evidence type="ECO:0000313" key="7">
    <source>
        <dbReference type="EMBL" id="QJA06516.1"/>
    </source>
</evidence>
<proteinExistence type="inferred from homology"/>
<evidence type="ECO:0000256" key="4">
    <source>
        <dbReference type="ARBA" id="ARBA00022801"/>
    </source>
</evidence>
<dbReference type="InterPro" id="IPR051013">
    <property type="entry name" value="MBL_superfamily_lactonases"/>
</dbReference>
<evidence type="ECO:0000259" key="6">
    <source>
        <dbReference type="SMART" id="SM00849"/>
    </source>
</evidence>
<keyword evidence="3" id="KW-0479">Metal-binding</keyword>
<dbReference type="PANTHER" id="PTHR42978">
    <property type="entry name" value="QUORUM-QUENCHING LACTONASE YTNP-RELATED-RELATED"/>
    <property type="match status" value="1"/>
</dbReference>
<keyword evidence="8" id="KW-1185">Reference proteome</keyword>
<evidence type="ECO:0000256" key="5">
    <source>
        <dbReference type="ARBA" id="ARBA00022833"/>
    </source>
</evidence>
<sequence>MARYRIHPLVLGSKIFDKGTMTYQYGYGEEIHVPVFGWLIEGGEKTVLVDTGYLGPVITEAREEALGAKIYRFEEALSRYGLSPKDIDIVLHTHLHNDHCENDFKCENAVFYAHELEFEALYGGHPLDFRYAPDFVEELDQAGQFVKLTEDREILPGIWMIHTPGHTKGGMTVLVETERGRAAIAGVCTLFENYWPPRRVRALGWEVIPPGVHTDAYLAYEQTLRIKKMADLILPLHEPQLARIETIPDDWDRLSLPREED</sequence>
<protein>
    <submittedName>
        <fullName evidence="7">N-acyl homoserine lactonase family protein</fullName>
    </submittedName>
</protein>
<dbReference type="SMART" id="SM00849">
    <property type="entry name" value="Lactamase_B"/>
    <property type="match status" value="1"/>
</dbReference>
<dbReference type="EMBL" id="CP042909">
    <property type="protein sequence ID" value="QJA06516.1"/>
    <property type="molecule type" value="Genomic_DNA"/>
</dbReference>
<dbReference type="Gene3D" id="3.60.15.10">
    <property type="entry name" value="Ribonuclease Z/Hydroxyacylglutathione hydrolase-like"/>
    <property type="match status" value="1"/>
</dbReference>
<evidence type="ECO:0000256" key="1">
    <source>
        <dbReference type="ARBA" id="ARBA00001947"/>
    </source>
</evidence>
<dbReference type="GO" id="GO:0016787">
    <property type="term" value="F:hydrolase activity"/>
    <property type="evidence" value="ECO:0007669"/>
    <property type="project" value="UniProtKB-KW"/>
</dbReference>
<dbReference type="CDD" id="cd07729">
    <property type="entry name" value="AHL_lactonase_MBL-fold"/>
    <property type="match status" value="1"/>
</dbReference>
<dbReference type="PANTHER" id="PTHR42978:SF7">
    <property type="entry name" value="METALLO-HYDROLASE RV2300C-RELATED"/>
    <property type="match status" value="1"/>
</dbReference>
<evidence type="ECO:0000256" key="3">
    <source>
        <dbReference type="ARBA" id="ARBA00022723"/>
    </source>
</evidence>
<dbReference type="AlphaFoldDB" id="A0A6H1WTS3"/>
<dbReference type="SUPFAM" id="SSF56281">
    <property type="entry name" value="Metallo-hydrolase/oxidoreductase"/>
    <property type="match status" value="1"/>
</dbReference>
<dbReference type="Proteomes" id="UP000501253">
    <property type="component" value="Chromosome"/>
</dbReference>
<dbReference type="KEGG" id="tmai:FVE67_06775"/>
<accession>A0A6H1WTS3</accession>
<organism evidence="7 8">
    <name type="scientific">Thermosulfurimonas marina</name>
    <dbReference type="NCBI Taxonomy" id="2047767"/>
    <lineage>
        <taxon>Bacteria</taxon>
        <taxon>Pseudomonadati</taxon>
        <taxon>Thermodesulfobacteriota</taxon>
        <taxon>Thermodesulfobacteria</taxon>
        <taxon>Thermodesulfobacteriales</taxon>
        <taxon>Thermodesulfobacteriaceae</taxon>
        <taxon>Thermosulfurimonas</taxon>
    </lineage>
</organism>
<dbReference type="GO" id="GO:0046872">
    <property type="term" value="F:metal ion binding"/>
    <property type="evidence" value="ECO:0007669"/>
    <property type="project" value="UniProtKB-KW"/>
</dbReference>
<name>A0A6H1WTS3_9BACT</name>
<dbReference type="Pfam" id="PF00753">
    <property type="entry name" value="Lactamase_B"/>
    <property type="match status" value="1"/>
</dbReference>
<keyword evidence="4" id="KW-0378">Hydrolase</keyword>
<evidence type="ECO:0000313" key="8">
    <source>
        <dbReference type="Proteomes" id="UP000501253"/>
    </source>
</evidence>
<dbReference type="InterPro" id="IPR036866">
    <property type="entry name" value="RibonucZ/Hydroxyglut_hydro"/>
</dbReference>
<dbReference type="RefSeq" id="WP_168719866.1">
    <property type="nucleotide sequence ID" value="NZ_CP042909.1"/>
</dbReference>
<dbReference type="InterPro" id="IPR001279">
    <property type="entry name" value="Metallo-B-lactamas"/>
</dbReference>
<comment type="cofactor">
    <cofactor evidence="1">
        <name>Zn(2+)</name>
        <dbReference type="ChEBI" id="CHEBI:29105"/>
    </cofactor>
</comment>
<gene>
    <name evidence="7" type="ORF">FVE67_06775</name>
</gene>
<comment type="similarity">
    <text evidence="2">Belongs to the metallo-beta-lactamase superfamily.</text>
</comment>
<feature type="domain" description="Metallo-beta-lactamase" evidence="6">
    <location>
        <begin position="34"/>
        <end position="237"/>
    </location>
</feature>
<reference evidence="7 8" key="1">
    <citation type="submission" date="2019-08" db="EMBL/GenBank/DDBJ databases">
        <title>Complete genome sequence of Thermosulfurimonas marina SU872T, an anaerobic thermophilic chemolithoautotrophic bacterium isolated from a shallow marine hydrothermal vent.</title>
        <authorList>
            <person name="Allioux M."/>
            <person name="Jebbar M."/>
            <person name="Slobodkina G."/>
            <person name="Slobodkin A."/>
            <person name="Moalic Y."/>
            <person name="Frolova A."/>
            <person name="Shao Z."/>
            <person name="Alain K."/>
        </authorList>
    </citation>
    <scope>NUCLEOTIDE SEQUENCE [LARGE SCALE GENOMIC DNA]</scope>
    <source>
        <strain evidence="7 8">SU872</strain>
    </source>
</reference>
<evidence type="ECO:0000256" key="2">
    <source>
        <dbReference type="ARBA" id="ARBA00007749"/>
    </source>
</evidence>